<proteinExistence type="predicted"/>
<keyword evidence="2" id="KW-1185">Reference proteome</keyword>
<comment type="caution">
    <text evidence="1">The sequence shown here is derived from an EMBL/GenBank/DDBJ whole genome shotgun (WGS) entry which is preliminary data.</text>
</comment>
<accession>A0ACC0MIP0</accession>
<name>A0ACC0MIP0_RHOML</name>
<reference evidence="1" key="1">
    <citation type="submission" date="2022-02" db="EMBL/GenBank/DDBJ databases">
        <title>Plant Genome Project.</title>
        <authorList>
            <person name="Zhang R.-G."/>
        </authorList>
    </citation>
    <scope>NUCLEOTIDE SEQUENCE</scope>
    <source>
        <strain evidence="1">AT1</strain>
    </source>
</reference>
<dbReference type="Proteomes" id="UP001062846">
    <property type="component" value="Chromosome 9"/>
</dbReference>
<evidence type="ECO:0000313" key="2">
    <source>
        <dbReference type="Proteomes" id="UP001062846"/>
    </source>
</evidence>
<sequence>MSTLASQICNQISSVFTNPTTTPPPLDILVEEISSAAARNGKIFVYGVGREGLMLKALCMRLAHLGLSSHCVFDMTTPPISPLDLLIASAGPGGFSTVDAICGVARSSGARVLLLTAQPESGSSVAYASVVGHVPAQTMADDDAGESRRLLPMGSLYEGALFVLFEMVVFKLESFCVVLKTDLKMTIESLPGSSGYLDAGRRKITYFSNGYVLGLTAVAGIGGLLFGYDTGVISGALLYIRDDFEAVNESSFLQETIVSMALVGAIFGAAAGGWINDAHGRKKATLLADVVFAIGSVVMAAAPDPYVLIFGRLLVGLGVGVASVTAPVYIAEASPSEIRGGLVSTNVLMITGGQFLSYLINLAFTEVPGTWRWMLGVSAVPAVVQFSLMLFLPESPRWLYVKKHKSEAIVVLSKIYDPYRLVEEIDQLSAALEEESQRKTSVSYWDVLKKKEIRLAFLAGAGLQAFQQFTGINTVMYYSPTIVQMAGFSSNQLALLLSLIVAAMNAAGTIVGIYLIDHFGRRKLALSSLFGVIISLILLSVAFFLESSITSSNGLYGWLAVLGLALYIAFFSPGMGPVPWTVNSEIYPESYRGICGGMSATVNWVSNLIVAQSFLSIAEAAGTGATFLILACVAVLAFVFVAAYVPETKGLTFEEVERIWKVRAWGIGYASEGLLDRRES</sequence>
<dbReference type="EMBL" id="CM046396">
    <property type="protein sequence ID" value="KAI8540362.1"/>
    <property type="molecule type" value="Genomic_DNA"/>
</dbReference>
<evidence type="ECO:0000313" key="1">
    <source>
        <dbReference type="EMBL" id="KAI8540362.1"/>
    </source>
</evidence>
<gene>
    <name evidence="1" type="ORF">RHMOL_Rhmol09G0257300</name>
</gene>
<protein>
    <submittedName>
        <fullName evidence="1">Uncharacterized protein</fullName>
    </submittedName>
</protein>
<organism evidence="1 2">
    <name type="scientific">Rhododendron molle</name>
    <name type="common">Chinese azalea</name>
    <name type="synonym">Azalea mollis</name>
    <dbReference type="NCBI Taxonomy" id="49168"/>
    <lineage>
        <taxon>Eukaryota</taxon>
        <taxon>Viridiplantae</taxon>
        <taxon>Streptophyta</taxon>
        <taxon>Embryophyta</taxon>
        <taxon>Tracheophyta</taxon>
        <taxon>Spermatophyta</taxon>
        <taxon>Magnoliopsida</taxon>
        <taxon>eudicotyledons</taxon>
        <taxon>Gunneridae</taxon>
        <taxon>Pentapetalae</taxon>
        <taxon>asterids</taxon>
        <taxon>Ericales</taxon>
        <taxon>Ericaceae</taxon>
        <taxon>Ericoideae</taxon>
        <taxon>Rhodoreae</taxon>
        <taxon>Rhododendron</taxon>
    </lineage>
</organism>